<keyword evidence="1" id="KW-0863">Zinc-finger</keyword>
<dbReference type="Proteomes" id="UP000265515">
    <property type="component" value="Unassembled WGS sequence"/>
</dbReference>
<keyword evidence="1" id="KW-0479">Metal-binding</keyword>
<evidence type="ECO:0000313" key="5">
    <source>
        <dbReference type="Proteomes" id="UP000265515"/>
    </source>
</evidence>
<dbReference type="InterPro" id="IPR001878">
    <property type="entry name" value="Znf_CCHC"/>
</dbReference>
<dbReference type="Pfam" id="PF00098">
    <property type="entry name" value="zf-CCHC"/>
    <property type="match status" value="1"/>
</dbReference>
<protein>
    <recommendedName>
        <fullName evidence="3">CCHC-type domain-containing protein</fullName>
    </recommendedName>
</protein>
<reference evidence="4 5" key="1">
    <citation type="journal article" date="2018" name="Cell">
        <title>The Chara Genome: Secondary Complexity and Implications for Plant Terrestrialization.</title>
        <authorList>
            <person name="Nishiyama T."/>
            <person name="Sakayama H."/>
            <person name="Vries J.D."/>
            <person name="Buschmann H."/>
            <person name="Saint-Marcoux D."/>
            <person name="Ullrich K.K."/>
            <person name="Haas F.B."/>
            <person name="Vanderstraeten L."/>
            <person name="Becker D."/>
            <person name="Lang D."/>
            <person name="Vosolsobe S."/>
            <person name="Rombauts S."/>
            <person name="Wilhelmsson P.K.I."/>
            <person name="Janitza P."/>
            <person name="Kern R."/>
            <person name="Heyl A."/>
            <person name="Rumpler F."/>
            <person name="Villalobos L.I.A.C."/>
            <person name="Clay J.M."/>
            <person name="Skokan R."/>
            <person name="Toyoda A."/>
            <person name="Suzuki Y."/>
            <person name="Kagoshima H."/>
            <person name="Schijlen E."/>
            <person name="Tajeshwar N."/>
            <person name="Catarino B."/>
            <person name="Hetherington A.J."/>
            <person name="Saltykova A."/>
            <person name="Bonnot C."/>
            <person name="Breuninger H."/>
            <person name="Symeonidi A."/>
            <person name="Radhakrishnan G.V."/>
            <person name="Van Nieuwerburgh F."/>
            <person name="Deforce D."/>
            <person name="Chang C."/>
            <person name="Karol K.G."/>
            <person name="Hedrich R."/>
            <person name="Ulvskov P."/>
            <person name="Glockner G."/>
            <person name="Delwiche C.F."/>
            <person name="Petrasek J."/>
            <person name="Van de Peer Y."/>
            <person name="Friml J."/>
            <person name="Beilby M."/>
            <person name="Dolan L."/>
            <person name="Kohara Y."/>
            <person name="Sugano S."/>
            <person name="Fujiyama A."/>
            <person name="Delaux P.-M."/>
            <person name="Quint M."/>
            <person name="TheiBen G."/>
            <person name="Hagemann M."/>
            <person name="Harholt J."/>
            <person name="Dunand C."/>
            <person name="Zachgo S."/>
            <person name="Langdale J."/>
            <person name="Maumus F."/>
            <person name="Straeten D.V.D."/>
            <person name="Gould S.B."/>
            <person name="Rensing S.A."/>
        </authorList>
    </citation>
    <scope>NUCLEOTIDE SEQUENCE [LARGE SCALE GENOMIC DNA]</scope>
    <source>
        <strain evidence="4 5">S276</strain>
    </source>
</reference>
<evidence type="ECO:0000256" key="1">
    <source>
        <dbReference type="PROSITE-ProRule" id="PRU00047"/>
    </source>
</evidence>
<gene>
    <name evidence="4" type="ORF">CBR_g41326</name>
</gene>
<organism evidence="4 5">
    <name type="scientific">Chara braunii</name>
    <name type="common">Braun's stonewort</name>
    <dbReference type="NCBI Taxonomy" id="69332"/>
    <lineage>
        <taxon>Eukaryota</taxon>
        <taxon>Viridiplantae</taxon>
        <taxon>Streptophyta</taxon>
        <taxon>Charophyceae</taxon>
        <taxon>Charales</taxon>
        <taxon>Characeae</taxon>
        <taxon>Chara</taxon>
    </lineage>
</organism>
<sequence length="248" mass="28874">MECFNCNGDGHFARECPIARGNPSVSGNSAAAPSTPRFWTPRRTTEDNEEREFLRQIIQEKKDEQARKRELDEQRKFDDILKAEMARYAEATKVEVMATVGRQYLGQKDEARREELKRGWSPPPRRKEMWRTLIWRSGDWNFCKRRGAGGRRPYVVELTSISLPSLLGRDQWRTRRLEESVRVMELATMKQDELKRICAREGLQYDTKGPSIDRIVAARAKIAYEGFIFSQRLLRLAPQRALLLNLGD</sequence>
<dbReference type="EMBL" id="BFEA01000559">
    <property type="protein sequence ID" value="GBG86333.1"/>
    <property type="molecule type" value="Genomic_DNA"/>
</dbReference>
<dbReference type="GO" id="GO:0003676">
    <property type="term" value="F:nucleic acid binding"/>
    <property type="evidence" value="ECO:0007669"/>
    <property type="project" value="InterPro"/>
</dbReference>
<proteinExistence type="predicted"/>
<feature type="domain" description="CCHC-type" evidence="3">
    <location>
        <begin position="3"/>
        <end position="17"/>
    </location>
</feature>
<evidence type="ECO:0000313" key="4">
    <source>
        <dbReference type="EMBL" id="GBG86333.1"/>
    </source>
</evidence>
<accession>A0A388LVR0</accession>
<evidence type="ECO:0000259" key="3">
    <source>
        <dbReference type="PROSITE" id="PS50158"/>
    </source>
</evidence>
<dbReference type="SUPFAM" id="SSF57756">
    <property type="entry name" value="Retrovirus zinc finger-like domains"/>
    <property type="match status" value="1"/>
</dbReference>
<dbReference type="PROSITE" id="PS50158">
    <property type="entry name" value="ZF_CCHC"/>
    <property type="match status" value="1"/>
</dbReference>
<keyword evidence="5" id="KW-1185">Reference proteome</keyword>
<dbReference type="SMART" id="SM00343">
    <property type="entry name" value="ZnF_C2HC"/>
    <property type="match status" value="1"/>
</dbReference>
<keyword evidence="1" id="KW-0862">Zinc</keyword>
<dbReference type="GO" id="GO:0008270">
    <property type="term" value="F:zinc ion binding"/>
    <property type="evidence" value="ECO:0007669"/>
    <property type="project" value="UniProtKB-KW"/>
</dbReference>
<feature type="compositionally biased region" description="Polar residues" evidence="2">
    <location>
        <begin position="23"/>
        <end position="32"/>
    </location>
</feature>
<name>A0A388LVR0_CHABU</name>
<dbReference type="Gene3D" id="4.10.60.10">
    <property type="entry name" value="Zinc finger, CCHC-type"/>
    <property type="match status" value="1"/>
</dbReference>
<dbReference type="AlphaFoldDB" id="A0A388LVR0"/>
<comment type="caution">
    <text evidence="4">The sequence shown here is derived from an EMBL/GenBank/DDBJ whole genome shotgun (WGS) entry which is preliminary data.</text>
</comment>
<feature type="region of interest" description="Disordered" evidence="2">
    <location>
        <begin position="21"/>
        <end position="47"/>
    </location>
</feature>
<dbReference type="Gramene" id="GBG86333">
    <property type="protein sequence ID" value="GBG86333"/>
    <property type="gene ID" value="CBR_g41326"/>
</dbReference>
<evidence type="ECO:0000256" key="2">
    <source>
        <dbReference type="SAM" id="MobiDB-lite"/>
    </source>
</evidence>
<dbReference type="InterPro" id="IPR036875">
    <property type="entry name" value="Znf_CCHC_sf"/>
</dbReference>